<keyword evidence="1" id="KW-0732">Signal</keyword>
<keyword evidence="3" id="KW-1185">Reference proteome</keyword>
<dbReference type="Gene3D" id="3.80.10.10">
    <property type="entry name" value="Ribonuclease Inhibitor"/>
    <property type="match status" value="1"/>
</dbReference>
<name>F4X3Z1_ACREC</name>
<keyword evidence="2" id="KW-0675">Receptor</keyword>
<evidence type="ECO:0000313" key="2">
    <source>
        <dbReference type="EMBL" id="EGI58938.1"/>
    </source>
</evidence>
<accession>F4X3Z1</accession>
<dbReference type="EMBL" id="GL888624">
    <property type="protein sequence ID" value="EGI58938.1"/>
    <property type="molecule type" value="Genomic_DNA"/>
</dbReference>
<dbReference type="OrthoDB" id="6022531at2759"/>
<organism evidence="3">
    <name type="scientific">Acromyrmex echinatior</name>
    <name type="common">Panamanian leafcutter ant</name>
    <name type="synonym">Acromyrmex octospinosus echinatior</name>
    <dbReference type="NCBI Taxonomy" id="103372"/>
    <lineage>
        <taxon>Eukaryota</taxon>
        <taxon>Metazoa</taxon>
        <taxon>Ecdysozoa</taxon>
        <taxon>Arthropoda</taxon>
        <taxon>Hexapoda</taxon>
        <taxon>Insecta</taxon>
        <taxon>Pterygota</taxon>
        <taxon>Neoptera</taxon>
        <taxon>Endopterygota</taxon>
        <taxon>Hymenoptera</taxon>
        <taxon>Apocrita</taxon>
        <taxon>Aculeata</taxon>
        <taxon>Formicoidea</taxon>
        <taxon>Formicidae</taxon>
        <taxon>Myrmicinae</taxon>
        <taxon>Acromyrmex</taxon>
    </lineage>
</organism>
<evidence type="ECO:0000256" key="1">
    <source>
        <dbReference type="ARBA" id="ARBA00022729"/>
    </source>
</evidence>
<reference evidence="2" key="1">
    <citation type="submission" date="2011-02" db="EMBL/GenBank/DDBJ databases">
        <title>The genome of the leaf-cutting ant Acromyrmex echinatior suggests key adaptations to social evolution and fungus farming.</title>
        <authorList>
            <person name="Nygaard S."/>
            <person name="Zhang G."/>
        </authorList>
    </citation>
    <scope>NUCLEOTIDE SEQUENCE</scope>
</reference>
<dbReference type="Proteomes" id="UP000007755">
    <property type="component" value="Unassembled WGS sequence"/>
</dbReference>
<dbReference type="eggNOG" id="KOG0619">
    <property type="taxonomic scope" value="Eukaryota"/>
</dbReference>
<proteinExistence type="predicted"/>
<dbReference type="AlphaFoldDB" id="F4X3Z1"/>
<dbReference type="PANTHER" id="PTHR24373:SF275">
    <property type="entry name" value="TIR DOMAIN-CONTAINING PROTEIN"/>
    <property type="match status" value="1"/>
</dbReference>
<dbReference type="SUPFAM" id="SSF52058">
    <property type="entry name" value="L domain-like"/>
    <property type="match status" value="1"/>
</dbReference>
<sequence length="177" mass="20243">MPQRSWCNGVPDCPHSDDESTENCFDMHGNWDWFMKERNWGNSNNCDTFDAPVNCTYDACRATCTNFTDVPKNLSSDVTAIFLTDNLLTHLSHDALSRYPEIRLLYLDNNNIIKLDKGVFLHQSKLFWLILTNNSISEILPGHLTGLDKLETLLLDQNKIVTADFSDLEDSTTTYLM</sequence>
<dbReference type="Pfam" id="PF13855">
    <property type="entry name" value="LRR_8"/>
    <property type="match status" value="1"/>
</dbReference>
<protein>
    <submittedName>
        <fullName evidence="2">Relaxin receptor 1</fullName>
    </submittedName>
</protein>
<dbReference type="InParanoid" id="F4X3Z1"/>
<gene>
    <name evidence="2" type="ORF">G5I_13054</name>
</gene>
<evidence type="ECO:0000313" key="3">
    <source>
        <dbReference type="Proteomes" id="UP000007755"/>
    </source>
</evidence>
<dbReference type="InterPro" id="IPR050328">
    <property type="entry name" value="Dev_Immune_Receptor"/>
</dbReference>
<dbReference type="STRING" id="103372.F4X3Z1"/>
<dbReference type="InterPro" id="IPR032675">
    <property type="entry name" value="LRR_dom_sf"/>
</dbReference>
<dbReference type="InterPro" id="IPR001611">
    <property type="entry name" value="Leu-rich_rpt"/>
</dbReference>
<dbReference type="PANTHER" id="PTHR24373">
    <property type="entry name" value="SLIT RELATED LEUCINE-RICH REPEAT NEURONAL PROTEIN"/>
    <property type="match status" value="1"/>
</dbReference>